<keyword evidence="4" id="KW-1185">Reference proteome</keyword>
<feature type="transmembrane region" description="Helical" evidence="2">
    <location>
        <begin position="61"/>
        <end position="81"/>
    </location>
</feature>
<evidence type="ECO:0000313" key="3">
    <source>
        <dbReference type="EMBL" id="MEE6257876.1"/>
    </source>
</evidence>
<dbReference type="Proteomes" id="UP001332243">
    <property type="component" value="Unassembled WGS sequence"/>
</dbReference>
<accession>A0ABU7RMY5</accession>
<keyword evidence="2" id="KW-1133">Transmembrane helix</keyword>
<reference evidence="3 4" key="1">
    <citation type="submission" date="2024-01" db="EMBL/GenBank/DDBJ databases">
        <title>Genome insights into Plantactinospora sonchi sp. nov.</title>
        <authorList>
            <person name="Wang L."/>
        </authorList>
    </citation>
    <scope>NUCLEOTIDE SEQUENCE [LARGE SCALE GENOMIC DNA]</scope>
    <source>
        <strain evidence="3 4">NEAU-QY2</strain>
    </source>
</reference>
<evidence type="ECO:0000256" key="2">
    <source>
        <dbReference type="SAM" id="Phobius"/>
    </source>
</evidence>
<sequence>MSADTTGPSTGTRPGIRHPGTHRDGSETSAGSGEELAGRHPSLLRLAAVELRKLADTRAGYWLLIIIALLSAGIVAVMLFFSPDADQRFENFFALAQFPVGILLPILGILLVTSEFSQRTVLTTFALVPQRHRVVLAKLAAGTVAALVSVLVSVATSAAGTLLATLGGDPPQAWSTSGSAMLGAAVFQVVGVLMGIAFGLLLQNTPLAIVLSLVLPIAWSTLGGMVSGLRTAAGWLDTGMTTAPLIEPPGAGELAGGEWARLGVSVAVWVGIPLVAGLVRTIRREVS</sequence>
<evidence type="ECO:0000256" key="1">
    <source>
        <dbReference type="SAM" id="MobiDB-lite"/>
    </source>
</evidence>
<feature type="compositionally biased region" description="Polar residues" evidence="1">
    <location>
        <begin position="1"/>
        <end position="12"/>
    </location>
</feature>
<comment type="caution">
    <text evidence="3">The sequence shown here is derived from an EMBL/GenBank/DDBJ whole genome shotgun (WGS) entry which is preliminary data.</text>
</comment>
<feature type="transmembrane region" description="Helical" evidence="2">
    <location>
        <begin position="180"/>
        <end position="202"/>
    </location>
</feature>
<gene>
    <name evidence="3" type="ORF">V1633_05130</name>
</gene>
<evidence type="ECO:0000313" key="4">
    <source>
        <dbReference type="Proteomes" id="UP001332243"/>
    </source>
</evidence>
<keyword evidence="2" id="KW-0472">Membrane</keyword>
<feature type="transmembrane region" description="Helical" evidence="2">
    <location>
        <begin position="209"/>
        <end position="229"/>
    </location>
</feature>
<dbReference type="EMBL" id="JAZGQK010000003">
    <property type="protein sequence ID" value="MEE6257876.1"/>
    <property type="molecule type" value="Genomic_DNA"/>
</dbReference>
<dbReference type="RefSeq" id="WP_331212984.1">
    <property type="nucleotide sequence ID" value="NZ_JAZGQK010000003.1"/>
</dbReference>
<organism evidence="3 4">
    <name type="scientific">Plantactinospora sonchi</name>
    <dbReference type="NCBI Taxonomy" id="1544735"/>
    <lineage>
        <taxon>Bacteria</taxon>
        <taxon>Bacillati</taxon>
        <taxon>Actinomycetota</taxon>
        <taxon>Actinomycetes</taxon>
        <taxon>Micromonosporales</taxon>
        <taxon>Micromonosporaceae</taxon>
        <taxon>Plantactinospora</taxon>
    </lineage>
</organism>
<feature type="region of interest" description="Disordered" evidence="1">
    <location>
        <begin position="1"/>
        <end position="36"/>
    </location>
</feature>
<name>A0ABU7RMY5_9ACTN</name>
<feature type="transmembrane region" description="Helical" evidence="2">
    <location>
        <begin position="93"/>
        <end position="113"/>
    </location>
</feature>
<feature type="transmembrane region" description="Helical" evidence="2">
    <location>
        <begin position="259"/>
        <end position="279"/>
    </location>
</feature>
<proteinExistence type="predicted"/>
<feature type="transmembrane region" description="Helical" evidence="2">
    <location>
        <begin position="134"/>
        <end position="160"/>
    </location>
</feature>
<keyword evidence="2" id="KW-0812">Transmembrane</keyword>
<protein>
    <submittedName>
        <fullName evidence="3">ABC transporter permease</fullName>
    </submittedName>
</protein>